<comment type="caution">
    <text evidence="4">The sequence shown here is derived from an EMBL/GenBank/DDBJ whole genome shotgun (WGS) entry which is preliminary data.</text>
</comment>
<dbReference type="EMBL" id="JACICY010000016">
    <property type="protein sequence ID" value="MBB3862568.1"/>
    <property type="molecule type" value="Genomic_DNA"/>
</dbReference>
<keyword evidence="2 4" id="KW-0808">Transferase</keyword>
<evidence type="ECO:0000256" key="1">
    <source>
        <dbReference type="ARBA" id="ARBA00005771"/>
    </source>
</evidence>
<dbReference type="GO" id="GO:0004027">
    <property type="term" value="F:alcohol sulfotransferase activity"/>
    <property type="evidence" value="ECO:0007669"/>
    <property type="project" value="UniProtKB-EC"/>
</dbReference>
<evidence type="ECO:0000313" key="4">
    <source>
        <dbReference type="EMBL" id="MBB3862568.1"/>
    </source>
</evidence>
<dbReference type="Gene3D" id="3.40.50.300">
    <property type="entry name" value="P-loop containing nucleotide triphosphate hydrolases"/>
    <property type="match status" value="1"/>
</dbReference>
<sequence length="288" mass="32446">MLMDMPLDKARATIRWGRRKITDLRLGSSVGAIDAFLVSYPKSGRTWLRYLLSYYLAKLYDVPVDVDLSTTFKILPNFDFDAKRGLPAFERRGAAGRLPLIAVSHRDYDPRFFGDKPVVMLVRDPRDVCVSAYFHETRHKLRFNGSMRDFISDGRFGIPAIIRYHNGWADGLIPGTALIVSYEELSRDIRGAVRRILAFLEIPQNEALLDQAVERAAFDRMKQDEKTVQIPGHAYDPGDADSGRVRKGKVGGYAEYLSDSDLDQIASILRNGLSERAAALISRSGFQV</sequence>
<dbReference type="Pfam" id="PF00685">
    <property type="entry name" value="Sulfotransfer_1"/>
    <property type="match status" value="1"/>
</dbReference>
<evidence type="ECO:0000256" key="2">
    <source>
        <dbReference type="ARBA" id="ARBA00022679"/>
    </source>
</evidence>
<organism evidence="4 5">
    <name type="scientific">Novosphingobium hassiacum</name>
    <dbReference type="NCBI Taxonomy" id="173676"/>
    <lineage>
        <taxon>Bacteria</taxon>
        <taxon>Pseudomonadati</taxon>
        <taxon>Pseudomonadota</taxon>
        <taxon>Alphaproteobacteria</taxon>
        <taxon>Sphingomonadales</taxon>
        <taxon>Sphingomonadaceae</taxon>
        <taxon>Novosphingobium</taxon>
    </lineage>
</organism>
<dbReference type="Proteomes" id="UP000562395">
    <property type="component" value="Unassembled WGS sequence"/>
</dbReference>
<proteinExistence type="inferred from homology"/>
<evidence type="ECO:0000259" key="3">
    <source>
        <dbReference type="Pfam" id="PF00685"/>
    </source>
</evidence>
<reference evidence="4 5" key="1">
    <citation type="submission" date="2020-08" db="EMBL/GenBank/DDBJ databases">
        <title>Genomic Encyclopedia of Type Strains, Phase IV (KMG-IV): sequencing the most valuable type-strain genomes for metagenomic binning, comparative biology and taxonomic classification.</title>
        <authorList>
            <person name="Goeker M."/>
        </authorList>
    </citation>
    <scope>NUCLEOTIDE SEQUENCE [LARGE SCALE GENOMIC DNA]</scope>
    <source>
        <strain evidence="4 5">DSM 14552</strain>
    </source>
</reference>
<name>A0A7W5ZYV4_9SPHN</name>
<comment type="similarity">
    <text evidence="1">Belongs to the sulfotransferase 1 family.</text>
</comment>
<dbReference type="InterPro" id="IPR027417">
    <property type="entry name" value="P-loop_NTPase"/>
</dbReference>
<feature type="domain" description="Sulfotransferase" evidence="3">
    <location>
        <begin position="34"/>
        <end position="270"/>
    </location>
</feature>
<protein>
    <submittedName>
        <fullName evidence="4">Alcohol sulfotransferase</fullName>
        <ecNumber evidence="4">2.8.2.2</ecNumber>
    </submittedName>
</protein>
<dbReference type="SUPFAM" id="SSF52540">
    <property type="entry name" value="P-loop containing nucleoside triphosphate hydrolases"/>
    <property type="match status" value="1"/>
</dbReference>
<evidence type="ECO:0000313" key="5">
    <source>
        <dbReference type="Proteomes" id="UP000562395"/>
    </source>
</evidence>
<dbReference type="InterPro" id="IPR000863">
    <property type="entry name" value="Sulfotransferase_dom"/>
</dbReference>
<dbReference type="RefSeq" id="WP_183615041.1">
    <property type="nucleotide sequence ID" value="NZ_JACICY010000016.1"/>
</dbReference>
<keyword evidence="5" id="KW-1185">Reference proteome</keyword>
<gene>
    <name evidence="4" type="ORF">GGQ88_003869</name>
</gene>
<dbReference type="AlphaFoldDB" id="A0A7W5ZYV4"/>
<dbReference type="PANTHER" id="PTHR11783">
    <property type="entry name" value="SULFOTRANSFERASE SULT"/>
    <property type="match status" value="1"/>
</dbReference>
<dbReference type="EC" id="2.8.2.2" evidence="4"/>
<accession>A0A7W5ZYV4</accession>